<evidence type="ECO:0000313" key="9">
    <source>
        <dbReference type="Proteomes" id="UP000217005"/>
    </source>
</evidence>
<keyword evidence="4" id="KW-0274">FAD</keyword>
<comment type="cofactor">
    <cofactor evidence="1">
        <name>FAD</name>
        <dbReference type="ChEBI" id="CHEBI:57692"/>
    </cofactor>
</comment>
<dbReference type="GO" id="GO:0003995">
    <property type="term" value="F:acyl-CoA dehydrogenase activity"/>
    <property type="evidence" value="ECO:0007669"/>
    <property type="project" value="TreeGrafter"/>
</dbReference>
<evidence type="ECO:0000259" key="6">
    <source>
        <dbReference type="Pfam" id="PF02770"/>
    </source>
</evidence>
<dbReference type="AlphaFoldDB" id="A0A261SCP1"/>
<name>A0A261SCP1_9BORD</name>
<dbReference type="Pfam" id="PF02771">
    <property type="entry name" value="Acyl-CoA_dh_N"/>
    <property type="match status" value="1"/>
</dbReference>
<dbReference type="GO" id="GO:0050660">
    <property type="term" value="F:flavin adenine dinucleotide binding"/>
    <property type="evidence" value="ECO:0007669"/>
    <property type="project" value="InterPro"/>
</dbReference>
<proteinExistence type="inferred from homology"/>
<evidence type="ECO:0000256" key="1">
    <source>
        <dbReference type="ARBA" id="ARBA00001974"/>
    </source>
</evidence>
<evidence type="ECO:0000259" key="5">
    <source>
        <dbReference type="Pfam" id="PF00441"/>
    </source>
</evidence>
<dbReference type="OrthoDB" id="9769473at2"/>
<dbReference type="Gene3D" id="2.40.110.10">
    <property type="entry name" value="Butyryl-CoA Dehydrogenase, subunit A, domain 2"/>
    <property type="match status" value="1"/>
</dbReference>
<protein>
    <submittedName>
        <fullName evidence="8">Acyl-CoA dehydrogenase</fullName>
    </submittedName>
</protein>
<evidence type="ECO:0000313" key="8">
    <source>
        <dbReference type="EMBL" id="OZI35154.1"/>
    </source>
</evidence>
<dbReference type="InterPro" id="IPR006091">
    <property type="entry name" value="Acyl-CoA_Oxase/DH_mid-dom"/>
</dbReference>
<dbReference type="Gene3D" id="1.20.140.10">
    <property type="entry name" value="Butyryl-CoA Dehydrogenase, subunit A, domain 3"/>
    <property type="match status" value="1"/>
</dbReference>
<dbReference type="EMBL" id="NEVL01000003">
    <property type="protein sequence ID" value="OZI35154.1"/>
    <property type="molecule type" value="Genomic_DNA"/>
</dbReference>
<dbReference type="InterPro" id="IPR036250">
    <property type="entry name" value="AcylCo_DH-like_C"/>
</dbReference>
<dbReference type="RefSeq" id="WP_094825965.1">
    <property type="nucleotide sequence ID" value="NZ_NEVL01000003.1"/>
</dbReference>
<dbReference type="InterPro" id="IPR046373">
    <property type="entry name" value="Acyl-CoA_Oxase/DH_mid-dom_sf"/>
</dbReference>
<dbReference type="PANTHER" id="PTHR43884">
    <property type="entry name" value="ACYL-COA DEHYDROGENASE"/>
    <property type="match status" value="1"/>
</dbReference>
<evidence type="ECO:0000256" key="3">
    <source>
        <dbReference type="ARBA" id="ARBA00022630"/>
    </source>
</evidence>
<reference evidence="8 9" key="1">
    <citation type="submission" date="2017-05" db="EMBL/GenBank/DDBJ databases">
        <title>Complete and WGS of Bordetella genogroups.</title>
        <authorList>
            <person name="Spilker T."/>
            <person name="LiPuma J."/>
        </authorList>
    </citation>
    <scope>NUCLEOTIDE SEQUENCE [LARGE SCALE GENOMIC DNA]</scope>
    <source>
        <strain evidence="8 9">AU17610</strain>
    </source>
</reference>
<dbReference type="PANTHER" id="PTHR43884:SF12">
    <property type="entry name" value="ISOVALERYL-COA DEHYDROGENASE, MITOCHONDRIAL-RELATED"/>
    <property type="match status" value="1"/>
</dbReference>
<dbReference type="Pfam" id="PF02770">
    <property type="entry name" value="Acyl-CoA_dh_M"/>
    <property type="match status" value="1"/>
</dbReference>
<accession>A0A261SCP1</accession>
<dbReference type="SUPFAM" id="SSF47203">
    <property type="entry name" value="Acyl-CoA dehydrogenase C-terminal domain-like"/>
    <property type="match status" value="1"/>
</dbReference>
<dbReference type="PIRSF" id="PIRSF016578">
    <property type="entry name" value="HsaA"/>
    <property type="match status" value="1"/>
</dbReference>
<dbReference type="SUPFAM" id="SSF56645">
    <property type="entry name" value="Acyl-CoA dehydrogenase NM domain-like"/>
    <property type="match status" value="1"/>
</dbReference>
<evidence type="ECO:0000259" key="7">
    <source>
        <dbReference type="Pfam" id="PF02771"/>
    </source>
</evidence>
<comment type="caution">
    <text evidence="8">The sequence shown here is derived from an EMBL/GenBank/DDBJ whole genome shotgun (WGS) entry which is preliminary data.</text>
</comment>
<dbReference type="InterPro" id="IPR009075">
    <property type="entry name" value="AcylCo_DH/oxidase_C"/>
</dbReference>
<sequence>MDFEFSPDQLALRDAVSRVCAQFPDDYWLERDRDGGFPHDFHAALARDGWLGIAMPQEHGGAGLGMTEAALMMQTIAASGAGFAGASAVHMNIFGLNPVVVFGNDAQRARWLEPLIAGREKACFAVTEPDAGLDTTHLKTRAERQGDHYVAHGRKIWISTAQVAHKMLLLARTTPLSDVAKPTQGLSLFYTDLDRERVEVREIEKMGRKAVDSNMLFIDGLRIPEADRVGEEGRGFEYILHGLNPERILIAAEAVGIGQAALARAVQYAGERVVFGRPIGQNQGIQHPLAQAWMQLEAANLMVFKAASLYDAGLPCGPYANTAKYLAAEAGHNACQTAVLTLGGMGYAKEYHVERLLRESYIPRIAPVSPQLIMCFIAEKVLGLPRSY</sequence>
<gene>
    <name evidence="8" type="ORF">CEG14_08575</name>
</gene>
<dbReference type="InterPro" id="IPR013786">
    <property type="entry name" value="AcylCoA_DH/ox_N"/>
</dbReference>
<keyword evidence="3" id="KW-0285">Flavoprotein</keyword>
<evidence type="ECO:0000256" key="4">
    <source>
        <dbReference type="ARBA" id="ARBA00022827"/>
    </source>
</evidence>
<dbReference type="Proteomes" id="UP000217005">
    <property type="component" value="Unassembled WGS sequence"/>
</dbReference>
<organism evidence="8 9">
    <name type="scientific">Bordetella genomosp. 1</name>
    <dbReference type="NCBI Taxonomy" id="1395607"/>
    <lineage>
        <taxon>Bacteria</taxon>
        <taxon>Pseudomonadati</taxon>
        <taxon>Pseudomonadota</taxon>
        <taxon>Betaproteobacteria</taxon>
        <taxon>Burkholderiales</taxon>
        <taxon>Alcaligenaceae</taxon>
        <taxon>Bordetella</taxon>
    </lineage>
</organism>
<comment type="similarity">
    <text evidence="2">Belongs to the acyl-CoA dehydrogenase family.</text>
</comment>
<evidence type="ECO:0000256" key="2">
    <source>
        <dbReference type="ARBA" id="ARBA00009347"/>
    </source>
</evidence>
<feature type="domain" description="Acyl-CoA dehydrogenase/oxidase C-terminal" evidence="5">
    <location>
        <begin position="233"/>
        <end position="366"/>
    </location>
</feature>
<dbReference type="InterPro" id="IPR009100">
    <property type="entry name" value="AcylCoA_DH/oxidase_NM_dom_sf"/>
</dbReference>
<dbReference type="Pfam" id="PF00441">
    <property type="entry name" value="Acyl-CoA_dh_1"/>
    <property type="match status" value="1"/>
</dbReference>
<dbReference type="FunFam" id="1.20.140.10:FF:000012">
    <property type="entry name" value="Acyl-CoA dehydrogenase fadE12"/>
    <property type="match status" value="1"/>
</dbReference>
<dbReference type="Gene3D" id="1.10.540.10">
    <property type="entry name" value="Acyl-CoA dehydrogenase/oxidase, N-terminal domain"/>
    <property type="match status" value="1"/>
</dbReference>
<feature type="domain" description="Acyl-CoA oxidase/dehydrogenase middle" evidence="6">
    <location>
        <begin position="123"/>
        <end position="219"/>
    </location>
</feature>
<feature type="domain" description="Acyl-CoA dehydrogenase/oxidase N-terminal" evidence="7">
    <location>
        <begin position="6"/>
        <end position="118"/>
    </location>
</feature>
<dbReference type="InterPro" id="IPR037069">
    <property type="entry name" value="AcylCoA_DH/ox_N_sf"/>
</dbReference>